<dbReference type="Pfam" id="PF00535">
    <property type="entry name" value="Glycos_transf_2"/>
    <property type="match status" value="1"/>
</dbReference>
<dbReference type="PANTHER" id="PTHR43179">
    <property type="entry name" value="RHAMNOSYLTRANSFERASE WBBL"/>
    <property type="match status" value="1"/>
</dbReference>
<keyword evidence="1" id="KW-0997">Cell inner membrane</keyword>
<dbReference type="EMBL" id="JSYZ01000019">
    <property type="protein sequence ID" value="KPA88666.1"/>
    <property type="molecule type" value="Genomic_DNA"/>
</dbReference>
<comment type="caution">
    <text evidence="3">The sequence shown here is derived from an EMBL/GenBank/DDBJ whole genome shotgun (WGS) entry which is preliminary data.</text>
</comment>
<dbReference type="OrthoDB" id="9179784at2"/>
<keyword evidence="1" id="KW-1003">Cell membrane</keyword>
<reference evidence="3 4" key="1">
    <citation type="journal article" date="2015" name="PLoS ONE">
        <title>Rice-Infecting Pseudomonas Genomes Are Highly Accessorized and Harbor Multiple Putative Virulence Mechanisms to Cause Sheath Brown Rot.</title>
        <authorList>
            <person name="Quibod I.L."/>
            <person name="Grande G."/>
            <person name="Oreiro E.G."/>
            <person name="Borja F.N."/>
            <person name="Dossa G.S."/>
            <person name="Mauleon R."/>
            <person name="Cruz C.V."/>
            <person name="Oliva R."/>
        </authorList>
    </citation>
    <scope>NUCLEOTIDE SEQUENCE [LARGE SCALE GENOMIC DNA]</scope>
    <source>
        <strain evidence="3 4">IRRI 6609</strain>
    </source>
</reference>
<accession>A0A0N0E2B0</accession>
<dbReference type="SUPFAM" id="SSF53448">
    <property type="entry name" value="Nucleotide-diphospho-sugar transferases"/>
    <property type="match status" value="3"/>
</dbReference>
<dbReference type="NCBIfam" id="TIGR04440">
    <property type="entry name" value="glyco_TIGR04440"/>
    <property type="match status" value="1"/>
</dbReference>
<dbReference type="PANTHER" id="PTHR43179:SF7">
    <property type="entry name" value="RHAMNOSYLTRANSFERASE WBBL"/>
    <property type="match status" value="1"/>
</dbReference>
<sequence>MQGKYVFEQARLLGDAESLGDLLTVVMVTHNRPAFLRRAVFYYSTLPCKLLILDSSPEPCAEVAEGRPWVEYLHVPQYDYWKLQYKFAHGVMSVKTPYMVFAADDDFILHDSLSQSVAFLEDHPDYGMCHGYCLMYLTLANSVLYYRRDKKVCEDYNSERAQDRVLSYMGQYLPPFYAVHRTDLMRDWHSAMPKGTSFQWQEIGHVYYMLARAKARILPIPYVVRELNYGDSEHNTEVYHSLSYTDAKSTAEREAFAEFLATLPAGIEGLDQAQTKAFALESFEAMVDSLRSGRALTVEMIFDSTWNSIDEPPQRRFGPKQYMEMPFYNQIFFDRLTWFEFLLHAMPAGRSQLQRLEAAWTRQQALMRPHNNDTPESVVDRLWQAHDCNLFNRRVIRALAQKLEVLGEHDDAQRIAAWSERLDAVSSEDNRATFDAMLSGRLLHWLDAREPDAGERQVIAEYQAQQGSGPVFGLMLLDLTDDVDKLQVTLDSLLEGHSKAFRIAVFTTGEPQAATTLQNTLHFIRVTEGNYVDKLNQFARQSSCDWLMLAQVGDEFTASGLLKAGLELRHAEGCRAVCIDEIQRDENGALTDVFRPGFNPDLLLSVPALMARHWLIRRDVLVEAGGYSADYRDALEFDLLLRLIEQGGLAGLAHLDEPLLICAKPELEENVHERSTLLRHLGVRGYKAQVSSQEPGTYMIDYRHTERPLVSIVIHGAAEFDELERCLTAVLQRTRYLNYEVLVADHPSRAEALSSWLQGQPQASKVSVLQSDWSSTPAFCNAAARQASGEYLVLLAADSEVVNPNWIESLLNQALRPEVGVVGAKFYNRDGKISQAGLILGLNEGIDSPFVGEKKDAKGYMQRLAVEQNYSAVSAVCLMVRKALFDALGGLDEGDFAEGFSEVDLCLNIGQAGYLVSWTPQVQVLHPGVLPKAPQALAALREKWAANLAADPAYNSNLALQGKGFTLGAAYHVDWAQLLV</sequence>
<dbReference type="InterPro" id="IPR001173">
    <property type="entry name" value="Glyco_trans_2-like"/>
</dbReference>
<dbReference type="InterPro" id="IPR031042">
    <property type="entry name" value="Glyco_TIGR04440"/>
</dbReference>
<evidence type="ECO:0000259" key="2">
    <source>
        <dbReference type="Pfam" id="PF00535"/>
    </source>
</evidence>
<keyword evidence="1" id="KW-0472">Membrane</keyword>
<dbReference type="GO" id="GO:0016740">
    <property type="term" value="F:transferase activity"/>
    <property type="evidence" value="ECO:0007669"/>
    <property type="project" value="UniProtKB-KW"/>
</dbReference>
<dbReference type="STRING" id="50340.PF66_05032"/>
<feature type="domain" description="Glycosyltransferase 2-like" evidence="2">
    <location>
        <begin position="718"/>
        <end position="885"/>
    </location>
</feature>
<evidence type="ECO:0000313" key="4">
    <source>
        <dbReference type="Proteomes" id="UP000037931"/>
    </source>
</evidence>
<gene>
    <name evidence="3" type="ORF">PF66_05032</name>
</gene>
<proteinExistence type="predicted"/>
<keyword evidence="3" id="KW-0808">Transferase</keyword>
<evidence type="ECO:0000313" key="3">
    <source>
        <dbReference type="EMBL" id="KPA88666.1"/>
    </source>
</evidence>
<dbReference type="PATRIC" id="fig|50340.43.peg.2337"/>
<evidence type="ECO:0000256" key="1">
    <source>
        <dbReference type="ARBA" id="ARBA00022519"/>
    </source>
</evidence>
<name>A0A0N0E2B0_9PSED</name>
<dbReference type="Proteomes" id="UP000037931">
    <property type="component" value="Unassembled WGS sequence"/>
</dbReference>
<organism evidence="3 4">
    <name type="scientific">Pseudomonas asplenii</name>
    <dbReference type="NCBI Taxonomy" id="53407"/>
    <lineage>
        <taxon>Bacteria</taxon>
        <taxon>Pseudomonadati</taxon>
        <taxon>Pseudomonadota</taxon>
        <taxon>Gammaproteobacteria</taxon>
        <taxon>Pseudomonadales</taxon>
        <taxon>Pseudomonadaceae</taxon>
        <taxon>Pseudomonas</taxon>
    </lineage>
</organism>
<dbReference type="InterPro" id="IPR029044">
    <property type="entry name" value="Nucleotide-diphossugar_trans"/>
</dbReference>
<protein>
    <submittedName>
        <fullName evidence="3">Putative glycosyltransferase</fullName>
    </submittedName>
</protein>
<dbReference type="CDD" id="cd00761">
    <property type="entry name" value="Glyco_tranf_GTA_type"/>
    <property type="match status" value="1"/>
</dbReference>
<dbReference type="RefSeq" id="WP_054064072.1">
    <property type="nucleotide sequence ID" value="NZ_JSYZ01000019.1"/>
</dbReference>
<dbReference type="AlphaFoldDB" id="A0A0N0E2B0"/>
<keyword evidence="4" id="KW-1185">Reference proteome</keyword>
<dbReference type="Gene3D" id="3.90.550.10">
    <property type="entry name" value="Spore Coat Polysaccharide Biosynthesis Protein SpsA, Chain A"/>
    <property type="match status" value="3"/>
</dbReference>